<evidence type="ECO:0000313" key="2">
    <source>
        <dbReference type="Proteomes" id="UP000828048"/>
    </source>
</evidence>
<proteinExistence type="predicted"/>
<name>A0ACB7Z132_9ERIC</name>
<organism evidence="1 2">
    <name type="scientific">Vaccinium darrowii</name>
    <dbReference type="NCBI Taxonomy" id="229202"/>
    <lineage>
        <taxon>Eukaryota</taxon>
        <taxon>Viridiplantae</taxon>
        <taxon>Streptophyta</taxon>
        <taxon>Embryophyta</taxon>
        <taxon>Tracheophyta</taxon>
        <taxon>Spermatophyta</taxon>
        <taxon>Magnoliopsida</taxon>
        <taxon>eudicotyledons</taxon>
        <taxon>Gunneridae</taxon>
        <taxon>Pentapetalae</taxon>
        <taxon>asterids</taxon>
        <taxon>Ericales</taxon>
        <taxon>Ericaceae</taxon>
        <taxon>Vaccinioideae</taxon>
        <taxon>Vaccinieae</taxon>
        <taxon>Vaccinium</taxon>
    </lineage>
</organism>
<keyword evidence="2" id="KW-1185">Reference proteome</keyword>
<accession>A0ACB7Z132</accession>
<gene>
    <name evidence="1" type="ORF">Vadar_003300</name>
</gene>
<dbReference type="EMBL" id="CM037154">
    <property type="protein sequence ID" value="KAH7859615.1"/>
    <property type="molecule type" value="Genomic_DNA"/>
</dbReference>
<reference evidence="1 2" key="1">
    <citation type="journal article" date="2021" name="Hortic Res">
        <title>High-quality reference genome and annotation aids understanding of berry development for evergreen blueberry (Vaccinium darrowii).</title>
        <authorList>
            <person name="Yu J."/>
            <person name="Hulse-Kemp A.M."/>
            <person name="Babiker E."/>
            <person name="Staton M."/>
        </authorList>
    </citation>
    <scope>NUCLEOTIDE SEQUENCE [LARGE SCALE GENOMIC DNA]</scope>
    <source>
        <strain evidence="2">cv. NJ 8807/NJ 8810</strain>
        <tissue evidence="1">Young leaf</tissue>
    </source>
</reference>
<comment type="caution">
    <text evidence="1">The sequence shown here is derived from an EMBL/GenBank/DDBJ whole genome shotgun (WGS) entry which is preliminary data.</text>
</comment>
<evidence type="ECO:0000313" key="1">
    <source>
        <dbReference type="EMBL" id="KAH7859615.1"/>
    </source>
</evidence>
<dbReference type="Proteomes" id="UP000828048">
    <property type="component" value="Chromosome 4"/>
</dbReference>
<protein>
    <submittedName>
        <fullName evidence="1">Uncharacterized protein</fullName>
    </submittedName>
</protein>
<sequence>MAGTSSPSVVKGAYWPSWVSDFPPSSIDTSLFTHLYYAFLVPDNKTFELDVSDSASTLMRSFTSTIRSKNLPVKTLLAIGGWSAGGKVFSEMAKEEETRKSFINSCVRVAREYDFDGIDLDWEFPQDSQDMTNLGQLLEELRAQVTKEEQETGNTKLYLTAAMAPTVDINSHPDIPRSYPVNSINANLDWVNAMCYNYCGNWDTTKTGAHAAWSNPNGMSTRFALKSWIDAGVRPGKLVMGLPLYGYSWKLKDPRSNGIGAAAVGVGPGDNGIMTYSEVERFNGENKNAKFVNDEETVSAYSCAGIGGLDTMMSGQRRRRYSLLKALAFVGTSFGKSPATAGGQSQVQLQGRGLEYHFLAHIIGSNDIRTVLLPPGDWKPIENASIVTDDIMTHDNDLMVLTYG</sequence>